<organism evidence="1">
    <name type="scientific">Harvfovirus sp</name>
    <dbReference type="NCBI Taxonomy" id="2487768"/>
    <lineage>
        <taxon>Viruses</taxon>
        <taxon>Varidnaviria</taxon>
        <taxon>Bamfordvirae</taxon>
        <taxon>Nucleocytoviricota</taxon>
        <taxon>Megaviricetes</taxon>
        <taxon>Imitervirales</taxon>
        <taxon>Mimiviridae</taxon>
        <taxon>Klosneuvirinae</taxon>
    </lineage>
</organism>
<gene>
    <name evidence="1" type="ORF">Harvfovirus27_8</name>
</gene>
<dbReference type="SUPFAM" id="SSF103642">
    <property type="entry name" value="Sec-C motif"/>
    <property type="match status" value="1"/>
</dbReference>
<proteinExistence type="predicted"/>
<dbReference type="EMBL" id="MK072269">
    <property type="protein sequence ID" value="AYV81319.1"/>
    <property type="molecule type" value="Genomic_DNA"/>
</dbReference>
<reference evidence="1" key="1">
    <citation type="submission" date="2018-10" db="EMBL/GenBank/DDBJ databases">
        <title>Hidden diversity of soil giant viruses.</title>
        <authorList>
            <person name="Schulz F."/>
            <person name="Alteio L."/>
            <person name="Goudeau D."/>
            <person name="Ryan E.M."/>
            <person name="Malmstrom R.R."/>
            <person name="Blanchard J."/>
            <person name="Woyke T."/>
        </authorList>
    </citation>
    <scope>NUCLEOTIDE SEQUENCE</scope>
    <source>
        <strain evidence="1">HAV1</strain>
    </source>
</reference>
<protein>
    <recommendedName>
        <fullName evidence="2">SEC-C motif protein</fullName>
    </recommendedName>
</protein>
<evidence type="ECO:0000313" key="1">
    <source>
        <dbReference type="EMBL" id="AYV81319.1"/>
    </source>
</evidence>
<sequence>MNESITMSGGKQSIRRKNNTKCECGSLKKYKNCCGLKLINNQGKIYDTNMLDPKKSLPRKITTQRDKISENVSLKNETIKNYQIVDEFMRSEISRLVGSDQYSSFIEEKDRTPNFVDMTMKEAFEITAKILKFINLCINISLPANKIGMTFNQLYSDRRRYALKELACRQLINLQEGKGMLTKEEISSDEFKKIYETTHLDIDETYINTKIRNY</sequence>
<name>A0A3G5A786_9VIRU</name>
<evidence type="ECO:0008006" key="2">
    <source>
        <dbReference type="Google" id="ProtNLM"/>
    </source>
</evidence>
<accession>A0A3G5A786</accession>